<name>A0A931MJP0_9SPHN</name>
<sequence>MSFDPNYTPRLVDLKRLGPAEEAATGLEGALEARRRGPRVTAPETLSERKGYTTEFLGDFAVSWPRLVGERARDVLPTSGRYPDRLDYQHFSVTMSRERRMAIFVGVNIDGSRSVSIERGADKWSLDGRIGIDQQIGEDLYAENLLDRGHLVRREDPNWGDDAETANEDTFHFTNCAPQMAGFNQQTWLSLEKYILDNTRRWAERVTVFSGPIFRDDDRLYRGVLIPTAFWKVVAFLGDDGKPSATAYMIDQKRELGSLEAAFGKFKTYQRSVRQIELLTDIDFGPLSRYDGFSNEERATGTRIEAELTSPADIRV</sequence>
<dbReference type="InterPro" id="IPR001604">
    <property type="entry name" value="Endo_G_ENPP1-like_dom"/>
</dbReference>
<gene>
    <name evidence="5" type="ORF">I5E68_01490</name>
</gene>
<keyword evidence="5" id="KW-0378">Hydrolase</keyword>
<comment type="caution">
    <text evidence="5">The sequence shown here is derived from an EMBL/GenBank/DDBJ whole genome shotgun (WGS) entry which is preliminary data.</text>
</comment>
<dbReference type="EMBL" id="JADZGI010000001">
    <property type="protein sequence ID" value="MBH0111624.1"/>
    <property type="molecule type" value="Genomic_DNA"/>
</dbReference>
<accession>A0A931MJP0</accession>
<keyword evidence="6" id="KW-1185">Reference proteome</keyword>
<feature type="domain" description="ENPP1-3/EXOG-like endonuclease/phosphodiesterase" evidence="3">
    <location>
        <begin position="88"/>
        <end position="291"/>
    </location>
</feature>
<dbReference type="PANTHER" id="PTHR13966">
    <property type="entry name" value="ENDONUCLEASE RELATED"/>
    <property type="match status" value="1"/>
</dbReference>
<feature type="binding site" evidence="2">
    <location>
        <position position="184"/>
    </location>
    <ligand>
        <name>Mg(2+)</name>
        <dbReference type="ChEBI" id="CHEBI:18420"/>
        <note>catalytic</note>
    </ligand>
</feature>
<evidence type="ECO:0000256" key="2">
    <source>
        <dbReference type="PIRSR" id="PIRSR640255-2"/>
    </source>
</evidence>
<dbReference type="SUPFAM" id="SSF54060">
    <property type="entry name" value="His-Me finger endonucleases"/>
    <property type="match status" value="1"/>
</dbReference>
<feature type="active site" description="Proton acceptor" evidence="1">
    <location>
        <position position="150"/>
    </location>
</feature>
<dbReference type="CDD" id="cd00091">
    <property type="entry name" value="NUC"/>
    <property type="match status" value="1"/>
</dbReference>
<keyword evidence="5" id="KW-0255">Endonuclease</keyword>
<keyword evidence="2" id="KW-0479">Metal-binding</keyword>
<dbReference type="GO" id="GO:0004519">
    <property type="term" value="F:endonuclease activity"/>
    <property type="evidence" value="ECO:0007669"/>
    <property type="project" value="UniProtKB-KW"/>
</dbReference>
<evidence type="ECO:0000259" key="4">
    <source>
        <dbReference type="SMART" id="SM00892"/>
    </source>
</evidence>
<dbReference type="AlphaFoldDB" id="A0A931MJP0"/>
<dbReference type="InterPro" id="IPR040255">
    <property type="entry name" value="Non-specific_endonuclease"/>
</dbReference>
<dbReference type="InterPro" id="IPR044925">
    <property type="entry name" value="His-Me_finger_sf"/>
</dbReference>
<keyword evidence="5" id="KW-0540">Nuclease</keyword>
<dbReference type="GO" id="GO:0003676">
    <property type="term" value="F:nucleic acid binding"/>
    <property type="evidence" value="ECO:0007669"/>
    <property type="project" value="InterPro"/>
</dbReference>
<dbReference type="InterPro" id="IPR044929">
    <property type="entry name" value="DNA/RNA_non-sp_Endonuclease_sf"/>
</dbReference>
<dbReference type="PANTHER" id="PTHR13966:SF5">
    <property type="entry name" value="ENDONUCLEASE G, MITOCHONDRIAL"/>
    <property type="match status" value="1"/>
</dbReference>
<organism evidence="5 6">
    <name type="scientific">Novosphingobium aureum</name>
    <dbReference type="NCBI Taxonomy" id="2792964"/>
    <lineage>
        <taxon>Bacteria</taxon>
        <taxon>Pseudomonadati</taxon>
        <taxon>Pseudomonadota</taxon>
        <taxon>Alphaproteobacteria</taxon>
        <taxon>Sphingomonadales</taxon>
        <taxon>Sphingomonadaceae</taxon>
        <taxon>Novosphingobium</taxon>
    </lineage>
</organism>
<dbReference type="Pfam" id="PF01223">
    <property type="entry name" value="Endonuclease_NS"/>
    <property type="match status" value="1"/>
</dbReference>
<proteinExistence type="predicted"/>
<dbReference type="Proteomes" id="UP000617634">
    <property type="component" value="Unassembled WGS sequence"/>
</dbReference>
<dbReference type="SMART" id="SM00892">
    <property type="entry name" value="Endonuclease_NS"/>
    <property type="match status" value="1"/>
</dbReference>
<dbReference type="GO" id="GO:0046872">
    <property type="term" value="F:metal ion binding"/>
    <property type="evidence" value="ECO:0007669"/>
    <property type="project" value="UniProtKB-KW"/>
</dbReference>
<dbReference type="InterPro" id="IPR020821">
    <property type="entry name" value="ENPP1-3/EXOG-like_nuc-like"/>
</dbReference>
<evidence type="ECO:0000313" key="5">
    <source>
        <dbReference type="EMBL" id="MBH0111624.1"/>
    </source>
</evidence>
<evidence type="ECO:0000313" key="6">
    <source>
        <dbReference type="Proteomes" id="UP000617634"/>
    </source>
</evidence>
<reference evidence="5" key="1">
    <citation type="submission" date="2020-11" db="EMBL/GenBank/DDBJ databases">
        <title>Novosphingobium aureum sp. nov., a marine bacterium isolated from sediment of a salt flat.</title>
        <authorList>
            <person name="Yoo Y."/>
            <person name="Kim J.-J."/>
        </authorList>
    </citation>
    <scope>NUCLEOTIDE SEQUENCE</scope>
    <source>
        <strain evidence="5">YJ-S2-02</strain>
    </source>
</reference>
<evidence type="ECO:0000259" key="3">
    <source>
        <dbReference type="SMART" id="SM00477"/>
    </source>
</evidence>
<evidence type="ECO:0000256" key="1">
    <source>
        <dbReference type="PIRSR" id="PIRSR640255-1"/>
    </source>
</evidence>
<protein>
    <submittedName>
        <fullName evidence="5">DNA/RNA non-specific endonuclease</fullName>
    </submittedName>
</protein>
<dbReference type="GO" id="GO:0016787">
    <property type="term" value="F:hydrolase activity"/>
    <property type="evidence" value="ECO:0007669"/>
    <property type="project" value="InterPro"/>
</dbReference>
<dbReference type="SMART" id="SM00477">
    <property type="entry name" value="NUC"/>
    <property type="match status" value="1"/>
</dbReference>
<dbReference type="RefSeq" id="WP_197160082.1">
    <property type="nucleotide sequence ID" value="NZ_JADZGI010000001.1"/>
</dbReference>
<feature type="domain" description="DNA/RNA non-specific endonuclease/pyrophosphatase/phosphodiesterase" evidence="4">
    <location>
        <begin position="87"/>
        <end position="291"/>
    </location>
</feature>
<dbReference type="Gene3D" id="3.40.570.10">
    <property type="entry name" value="Extracellular Endonuclease, subunit A"/>
    <property type="match status" value="1"/>
</dbReference>